<proteinExistence type="predicted"/>
<dbReference type="Gene3D" id="1.20.144.10">
    <property type="entry name" value="Phosphatidic acid phosphatase type 2/haloperoxidase"/>
    <property type="match status" value="2"/>
</dbReference>
<keyword evidence="1" id="KW-0472">Membrane</keyword>
<dbReference type="EMBL" id="FNNO01000019">
    <property type="protein sequence ID" value="SDX52908.1"/>
    <property type="molecule type" value="Genomic_DNA"/>
</dbReference>
<feature type="domain" description="Phosphatidic acid phosphatase type 2/haloperoxidase" evidence="2">
    <location>
        <begin position="74"/>
        <end position="191"/>
    </location>
</feature>
<dbReference type="SUPFAM" id="SSF48317">
    <property type="entry name" value="Acid phosphatase/Vanadium-dependent haloperoxidase"/>
    <property type="match status" value="1"/>
</dbReference>
<dbReference type="InterPro" id="IPR000326">
    <property type="entry name" value="PAP2/HPO"/>
</dbReference>
<accession>A0A8X8IFF2</accession>
<feature type="transmembrane region" description="Helical" evidence="1">
    <location>
        <begin position="73"/>
        <end position="92"/>
    </location>
</feature>
<evidence type="ECO:0000313" key="3">
    <source>
        <dbReference type="EMBL" id="SDX52908.1"/>
    </source>
</evidence>
<dbReference type="InterPro" id="IPR036938">
    <property type="entry name" value="PAP2/HPO_sf"/>
</dbReference>
<dbReference type="Proteomes" id="UP000198711">
    <property type="component" value="Unassembled WGS sequence"/>
</dbReference>
<keyword evidence="1" id="KW-1133">Transmembrane helix</keyword>
<dbReference type="AlphaFoldDB" id="A0A8X8IFF2"/>
<keyword evidence="1" id="KW-0812">Transmembrane</keyword>
<organism evidence="3 4">
    <name type="scientific">Hydrobacter penzbergensis</name>
    <dbReference type="NCBI Taxonomy" id="1235997"/>
    <lineage>
        <taxon>Bacteria</taxon>
        <taxon>Pseudomonadati</taxon>
        <taxon>Bacteroidota</taxon>
        <taxon>Chitinophagia</taxon>
        <taxon>Chitinophagales</taxon>
        <taxon>Chitinophagaceae</taxon>
        <taxon>Hydrobacter</taxon>
    </lineage>
</organism>
<dbReference type="Pfam" id="PF01569">
    <property type="entry name" value="PAP2"/>
    <property type="match status" value="1"/>
</dbReference>
<evidence type="ECO:0000313" key="4">
    <source>
        <dbReference type="Proteomes" id="UP000198711"/>
    </source>
</evidence>
<dbReference type="PANTHER" id="PTHR14969">
    <property type="entry name" value="SPHINGOSINE-1-PHOSPHATE PHOSPHOHYDROLASE"/>
    <property type="match status" value="1"/>
</dbReference>
<sequence>MLHDLLLLSTFQKIWQQLNQWDTELFLQINTRWTNGFLDSVFPWWRDANTWIPLYLFLIVFALMNFKQKALPWILFAVITVVLTDQVSSTLLKNWVARPRPCQEGALLGQMRLLLSGCSGGYSFTSSHATNHFGFAMYVCMTLNPILKKWGKVFFIWAATISYGQVYVGVHYPIDVLCGGLLGCGLGYMTARFFNKYFGLPSFDENQPTAVI</sequence>
<gene>
    <name evidence="3" type="ORF">SAMN05444410_1197</name>
</gene>
<name>A0A8X8IFF2_9BACT</name>
<reference evidence="3 4" key="1">
    <citation type="submission" date="2016-10" db="EMBL/GenBank/DDBJ databases">
        <authorList>
            <person name="Varghese N."/>
            <person name="Submissions S."/>
        </authorList>
    </citation>
    <scope>NUCLEOTIDE SEQUENCE [LARGE SCALE GENOMIC DNA]</scope>
    <source>
        <strain evidence="3 4">DSM 25353</strain>
    </source>
</reference>
<dbReference type="RefSeq" id="WP_092726550.1">
    <property type="nucleotide sequence ID" value="NZ_FNNO01000019.1"/>
</dbReference>
<dbReference type="PANTHER" id="PTHR14969:SF13">
    <property type="entry name" value="AT30094P"/>
    <property type="match status" value="1"/>
</dbReference>
<evidence type="ECO:0000256" key="1">
    <source>
        <dbReference type="SAM" id="Phobius"/>
    </source>
</evidence>
<protein>
    <submittedName>
        <fullName evidence="3">Undecaprenyl-diphosphatase</fullName>
    </submittedName>
</protein>
<comment type="caution">
    <text evidence="3">The sequence shown here is derived from an EMBL/GenBank/DDBJ whole genome shotgun (WGS) entry which is preliminary data.</text>
</comment>
<dbReference type="GO" id="GO:0042392">
    <property type="term" value="F:sphingosine-1-phosphate phosphatase activity"/>
    <property type="evidence" value="ECO:0007669"/>
    <property type="project" value="TreeGrafter"/>
</dbReference>
<dbReference type="SMART" id="SM00014">
    <property type="entry name" value="acidPPc"/>
    <property type="match status" value="1"/>
</dbReference>
<feature type="transmembrane region" description="Helical" evidence="1">
    <location>
        <begin position="48"/>
        <end position="66"/>
    </location>
</feature>
<keyword evidence="4" id="KW-1185">Reference proteome</keyword>
<evidence type="ECO:0000259" key="2">
    <source>
        <dbReference type="SMART" id="SM00014"/>
    </source>
</evidence>